<proteinExistence type="predicted"/>
<sequence>MSAQLDDIPELSSQSTASKLRLKQRIMEKTSTNKKRKVVSHEEMQKNVDSLVASGAIVVGPRKRLRVGDDGLLQVIDPARTPIHMPYSDARKRLINVINYLESPTGPKSVSWCDALGKLQLLDNNAERNGQLDIRAWKICAAAQKKTLDDFKYMDLLENVFPHRDGYSGDAEFDFRENNHTVIEFAQRACRMIGIYSSGEYTEQAWDAGLAEEVLEKDLETYRLIDRFFGLLVEFQKSDWAFCEYPYGSKVKKYMKRFRELQPIKALDAVMENEHLLILERKAKTAKRVQAIQATSASHKPAGQNQAVSFLSHTPLSLSQRMRELVELRDDHSDTGLRRLRKSSI</sequence>
<gene>
    <name evidence="1" type="ORF">CEP54_005750</name>
</gene>
<dbReference type="OrthoDB" id="5075911at2759"/>
<protein>
    <submittedName>
        <fullName evidence="1">Uncharacterized protein</fullName>
    </submittedName>
</protein>
<dbReference type="EMBL" id="NKCI01000045">
    <property type="protein sequence ID" value="RSL62331.1"/>
    <property type="molecule type" value="Genomic_DNA"/>
</dbReference>
<comment type="caution">
    <text evidence="1">The sequence shown here is derived from an EMBL/GenBank/DDBJ whole genome shotgun (WGS) entry which is preliminary data.</text>
</comment>
<evidence type="ECO:0000313" key="1">
    <source>
        <dbReference type="EMBL" id="RSL62331.1"/>
    </source>
</evidence>
<reference evidence="1 2" key="1">
    <citation type="submission" date="2017-06" db="EMBL/GenBank/DDBJ databases">
        <title>Comparative genomic analysis of Ambrosia Fusariam Clade fungi.</title>
        <authorList>
            <person name="Stajich J.E."/>
            <person name="Carrillo J."/>
            <person name="Kijimoto T."/>
            <person name="Eskalen A."/>
            <person name="O'Donnell K."/>
            <person name="Kasson M."/>
        </authorList>
    </citation>
    <scope>NUCLEOTIDE SEQUENCE [LARGE SCALE GENOMIC DNA]</scope>
    <source>
        <strain evidence="1 2">NRRL62584</strain>
    </source>
</reference>
<dbReference type="AlphaFoldDB" id="A0A428QAL2"/>
<name>A0A428QAL2_9HYPO</name>
<dbReference type="Proteomes" id="UP000288168">
    <property type="component" value="Unassembled WGS sequence"/>
</dbReference>
<organism evidence="1 2">
    <name type="scientific">Fusarium duplospermum</name>
    <dbReference type="NCBI Taxonomy" id="1325734"/>
    <lineage>
        <taxon>Eukaryota</taxon>
        <taxon>Fungi</taxon>
        <taxon>Dikarya</taxon>
        <taxon>Ascomycota</taxon>
        <taxon>Pezizomycotina</taxon>
        <taxon>Sordariomycetes</taxon>
        <taxon>Hypocreomycetidae</taxon>
        <taxon>Hypocreales</taxon>
        <taxon>Nectriaceae</taxon>
        <taxon>Fusarium</taxon>
        <taxon>Fusarium solani species complex</taxon>
    </lineage>
</organism>
<keyword evidence="2" id="KW-1185">Reference proteome</keyword>
<evidence type="ECO:0000313" key="2">
    <source>
        <dbReference type="Proteomes" id="UP000288168"/>
    </source>
</evidence>
<accession>A0A428QAL2</accession>